<keyword evidence="4" id="KW-0732">Signal</keyword>
<dbReference type="PROSITE" id="PS51257">
    <property type="entry name" value="PROKAR_LIPOPROTEIN"/>
    <property type="match status" value="1"/>
</dbReference>
<dbReference type="PANTHER" id="PTHR30036:SF7">
    <property type="entry name" value="ABC TRANSPORTER PERIPLASMIC-BINDING PROTEIN YPHF"/>
    <property type="match status" value="1"/>
</dbReference>
<evidence type="ECO:0000256" key="4">
    <source>
        <dbReference type="SAM" id="SignalP"/>
    </source>
</evidence>
<evidence type="ECO:0000313" key="6">
    <source>
        <dbReference type="EMBL" id="TWD80413.1"/>
    </source>
</evidence>
<comment type="similarity">
    <text evidence="2">Belongs to the bacterial solute-binding protein 2 family.</text>
</comment>
<evidence type="ECO:0000313" key="7">
    <source>
        <dbReference type="Proteomes" id="UP000318380"/>
    </source>
</evidence>
<evidence type="ECO:0000256" key="1">
    <source>
        <dbReference type="ARBA" id="ARBA00004196"/>
    </source>
</evidence>
<feature type="region of interest" description="Disordered" evidence="3">
    <location>
        <begin position="27"/>
        <end position="49"/>
    </location>
</feature>
<dbReference type="InterPro" id="IPR050555">
    <property type="entry name" value="Bact_Solute-Bind_Prot2"/>
</dbReference>
<dbReference type="GO" id="GO:0030288">
    <property type="term" value="C:outer membrane-bounded periplasmic space"/>
    <property type="evidence" value="ECO:0007669"/>
    <property type="project" value="TreeGrafter"/>
</dbReference>
<dbReference type="RefSeq" id="WP_145804361.1">
    <property type="nucleotide sequence ID" value="NZ_VIVK01000001.1"/>
</dbReference>
<feature type="chain" id="PRO_5021725215" evidence="4">
    <location>
        <begin position="20"/>
        <end position="363"/>
    </location>
</feature>
<feature type="compositionally biased region" description="Low complexity" evidence="3">
    <location>
        <begin position="27"/>
        <end position="43"/>
    </location>
</feature>
<dbReference type="Pfam" id="PF13407">
    <property type="entry name" value="Peripla_BP_4"/>
    <property type="match status" value="1"/>
</dbReference>
<dbReference type="GO" id="GO:0030246">
    <property type="term" value="F:carbohydrate binding"/>
    <property type="evidence" value="ECO:0007669"/>
    <property type="project" value="TreeGrafter"/>
</dbReference>
<dbReference type="AlphaFoldDB" id="A0A561BNM9"/>
<protein>
    <submittedName>
        <fullName evidence="6">Monosaccharide ABC transporter substrate-binding protein (CUT2 family)</fullName>
    </submittedName>
</protein>
<feature type="domain" description="Periplasmic binding protein" evidence="5">
    <location>
        <begin position="62"/>
        <end position="312"/>
    </location>
</feature>
<dbReference type="Proteomes" id="UP000318380">
    <property type="component" value="Unassembled WGS sequence"/>
</dbReference>
<name>A0A561BNM9_9ACTN</name>
<feature type="signal peptide" evidence="4">
    <location>
        <begin position="1"/>
        <end position="19"/>
    </location>
</feature>
<evidence type="ECO:0000256" key="2">
    <source>
        <dbReference type="ARBA" id="ARBA00007639"/>
    </source>
</evidence>
<dbReference type="EMBL" id="VIVK01000001">
    <property type="protein sequence ID" value="TWD80413.1"/>
    <property type="molecule type" value="Genomic_DNA"/>
</dbReference>
<dbReference type="OrthoDB" id="9808136at2"/>
<comment type="caution">
    <text evidence="6">The sequence shown here is derived from an EMBL/GenBank/DDBJ whole genome shotgun (WGS) entry which is preliminary data.</text>
</comment>
<dbReference type="Gene3D" id="3.40.50.2300">
    <property type="match status" value="2"/>
</dbReference>
<proteinExistence type="inferred from homology"/>
<sequence>MNSSWYRRTAAGLAVVALAATGCTTKSGTDTAGGTAGDDASTGTSGGPVELKDGSGVKLALIPGGAHPYFQPWKTTAEQDKADFKLGDVTFNETGEWDQGKQNNVVNSLAAQGYNAFGIFGVSPTDINTTFEDLKAKGFAVGSLASCPAGDTNSADFCLSTDVEAAAYKAAKATIDAIGGEGTIVHLTGNNVDSNTQRRIAGVKKAVGETNGKVTELPVITDIDKDLQTAQKAVADLLASKGQDIKGIVTTAYNPAVAAADGVISSKLPIKVVAIDDDAKILTGIKSGGVAATVAQNPVGQAYVGGWLLALLGSKQCTMKQPGVIVDSGSFVVTKDTVDSYDEERKAKTKALQTEFASQLSCQ</sequence>
<dbReference type="SUPFAM" id="SSF53822">
    <property type="entry name" value="Periplasmic binding protein-like I"/>
    <property type="match status" value="1"/>
</dbReference>
<accession>A0A561BNM9</accession>
<dbReference type="InterPro" id="IPR025997">
    <property type="entry name" value="SBP_2_dom"/>
</dbReference>
<dbReference type="PANTHER" id="PTHR30036">
    <property type="entry name" value="D-XYLOSE-BINDING PERIPLASMIC PROTEIN"/>
    <property type="match status" value="1"/>
</dbReference>
<evidence type="ECO:0000259" key="5">
    <source>
        <dbReference type="Pfam" id="PF13407"/>
    </source>
</evidence>
<gene>
    <name evidence="6" type="ORF">FB561_1488</name>
</gene>
<evidence type="ECO:0000256" key="3">
    <source>
        <dbReference type="SAM" id="MobiDB-lite"/>
    </source>
</evidence>
<comment type="subcellular location">
    <subcellularLocation>
        <location evidence="1">Cell envelope</location>
    </subcellularLocation>
</comment>
<dbReference type="InterPro" id="IPR028082">
    <property type="entry name" value="Peripla_BP_I"/>
</dbReference>
<keyword evidence="7" id="KW-1185">Reference proteome</keyword>
<reference evidence="6 7" key="1">
    <citation type="submission" date="2019-06" db="EMBL/GenBank/DDBJ databases">
        <title>Sequencing the genomes of 1000 actinobacteria strains.</title>
        <authorList>
            <person name="Klenk H.-P."/>
        </authorList>
    </citation>
    <scope>NUCLEOTIDE SEQUENCE [LARGE SCALE GENOMIC DNA]</scope>
    <source>
        <strain evidence="6 7">DSM 24683</strain>
    </source>
</reference>
<organism evidence="6 7">
    <name type="scientific">Kribbella amoyensis</name>
    <dbReference type="NCBI Taxonomy" id="996641"/>
    <lineage>
        <taxon>Bacteria</taxon>
        <taxon>Bacillati</taxon>
        <taxon>Actinomycetota</taxon>
        <taxon>Actinomycetes</taxon>
        <taxon>Propionibacteriales</taxon>
        <taxon>Kribbellaceae</taxon>
        <taxon>Kribbella</taxon>
    </lineage>
</organism>